<organism evidence="1 2">
    <name type="scientific">Oedothorax gibbosus</name>
    <dbReference type="NCBI Taxonomy" id="931172"/>
    <lineage>
        <taxon>Eukaryota</taxon>
        <taxon>Metazoa</taxon>
        <taxon>Ecdysozoa</taxon>
        <taxon>Arthropoda</taxon>
        <taxon>Chelicerata</taxon>
        <taxon>Arachnida</taxon>
        <taxon>Araneae</taxon>
        <taxon>Araneomorphae</taxon>
        <taxon>Entelegynae</taxon>
        <taxon>Araneoidea</taxon>
        <taxon>Linyphiidae</taxon>
        <taxon>Erigoninae</taxon>
        <taxon>Oedothorax</taxon>
    </lineage>
</organism>
<name>A0AAV6V371_9ARAC</name>
<dbReference type="Proteomes" id="UP000827092">
    <property type="component" value="Unassembled WGS sequence"/>
</dbReference>
<sequence length="130" mass="15367">MDGLGFKRPTSKQWFPQKTCQAVYDSRSLTCSVSDKLQTHAGLACRKMKNYHCFGRHFYLCLASIVALQRCRRIIYISPRQKYSLCRRAWEPIDLCRRNKRSLMRLRLMSKHWGVIQGCENTELNHRLSL</sequence>
<dbReference type="EMBL" id="JAFNEN010000176">
    <property type="protein sequence ID" value="KAG8190701.1"/>
    <property type="molecule type" value="Genomic_DNA"/>
</dbReference>
<keyword evidence="2" id="KW-1185">Reference proteome</keyword>
<evidence type="ECO:0000313" key="1">
    <source>
        <dbReference type="EMBL" id="KAG8190701.1"/>
    </source>
</evidence>
<reference evidence="1 2" key="1">
    <citation type="journal article" date="2022" name="Nat. Ecol. Evol.">
        <title>A masculinizing supergene underlies an exaggerated male reproductive morph in a spider.</title>
        <authorList>
            <person name="Hendrickx F."/>
            <person name="De Corte Z."/>
            <person name="Sonet G."/>
            <person name="Van Belleghem S.M."/>
            <person name="Kostlbacher S."/>
            <person name="Vangestel C."/>
        </authorList>
    </citation>
    <scope>NUCLEOTIDE SEQUENCE [LARGE SCALE GENOMIC DNA]</scope>
    <source>
        <strain evidence="1">W744_W776</strain>
    </source>
</reference>
<gene>
    <name evidence="1" type="ORF">JTE90_004204</name>
</gene>
<evidence type="ECO:0000313" key="2">
    <source>
        <dbReference type="Proteomes" id="UP000827092"/>
    </source>
</evidence>
<dbReference type="AlphaFoldDB" id="A0AAV6V371"/>
<accession>A0AAV6V371</accession>
<protein>
    <submittedName>
        <fullName evidence="1">Uncharacterized protein</fullName>
    </submittedName>
</protein>
<proteinExistence type="predicted"/>
<comment type="caution">
    <text evidence="1">The sequence shown here is derived from an EMBL/GenBank/DDBJ whole genome shotgun (WGS) entry which is preliminary data.</text>
</comment>